<accession>A0A4R2S144</accession>
<dbReference type="InterPro" id="IPR005025">
    <property type="entry name" value="FMN_Rdtase-like_dom"/>
</dbReference>
<feature type="domain" description="NADPH-dependent FMN reductase-like" evidence="1">
    <location>
        <begin position="2"/>
        <end position="48"/>
    </location>
</feature>
<reference evidence="2 3" key="1">
    <citation type="submission" date="2019-03" db="EMBL/GenBank/DDBJ databases">
        <title>Genomic Encyclopedia of Type Strains, Phase IV (KMG-IV): sequencing the most valuable type-strain genomes for metagenomic binning, comparative biology and taxonomic classification.</title>
        <authorList>
            <person name="Goeker M."/>
        </authorList>
    </citation>
    <scope>NUCLEOTIDE SEQUENCE [LARGE SCALE GENOMIC DNA]</scope>
    <source>
        <strain evidence="2 3">DSM 11170</strain>
    </source>
</reference>
<dbReference type="AlphaFoldDB" id="A0A4R2S144"/>
<gene>
    <name evidence="2" type="ORF">EDD73_107128</name>
</gene>
<dbReference type="EMBL" id="SLXT01000007">
    <property type="protein sequence ID" value="TCP65055.1"/>
    <property type="molecule type" value="Genomic_DNA"/>
</dbReference>
<evidence type="ECO:0000313" key="3">
    <source>
        <dbReference type="Proteomes" id="UP000294813"/>
    </source>
</evidence>
<proteinExistence type="predicted"/>
<dbReference type="InterPro" id="IPR029039">
    <property type="entry name" value="Flavoprotein-like_sf"/>
</dbReference>
<sequence length="63" mass="6639">MPKVLLLSGSPKPEGNTVQLLKECAQVIEAHGVDAEIITLVGKKIDSCALAKTLPSLFCAFSN</sequence>
<dbReference type="Proteomes" id="UP000294813">
    <property type="component" value="Unassembled WGS sequence"/>
</dbReference>
<dbReference type="GO" id="GO:0016491">
    <property type="term" value="F:oxidoreductase activity"/>
    <property type="evidence" value="ECO:0007669"/>
    <property type="project" value="InterPro"/>
</dbReference>
<protein>
    <submittedName>
        <fullName evidence="2">NADPH-dependent FMN reductase</fullName>
    </submittedName>
</protein>
<dbReference type="SUPFAM" id="SSF52218">
    <property type="entry name" value="Flavoproteins"/>
    <property type="match status" value="1"/>
</dbReference>
<dbReference type="Pfam" id="PF03358">
    <property type="entry name" value="FMN_red"/>
    <property type="match status" value="1"/>
</dbReference>
<dbReference type="Gene3D" id="3.40.50.360">
    <property type="match status" value="1"/>
</dbReference>
<name>A0A4R2S144_9FIRM</name>
<keyword evidence="3" id="KW-1185">Reference proteome</keyword>
<comment type="caution">
    <text evidence="2">The sequence shown here is derived from an EMBL/GenBank/DDBJ whole genome shotgun (WGS) entry which is preliminary data.</text>
</comment>
<dbReference type="OrthoDB" id="6398207at2"/>
<evidence type="ECO:0000259" key="1">
    <source>
        <dbReference type="Pfam" id="PF03358"/>
    </source>
</evidence>
<evidence type="ECO:0000313" key="2">
    <source>
        <dbReference type="EMBL" id="TCP65055.1"/>
    </source>
</evidence>
<organism evidence="2 3">
    <name type="scientific">Heliophilum fasciatum</name>
    <dbReference type="NCBI Taxonomy" id="35700"/>
    <lineage>
        <taxon>Bacteria</taxon>
        <taxon>Bacillati</taxon>
        <taxon>Bacillota</taxon>
        <taxon>Clostridia</taxon>
        <taxon>Eubacteriales</taxon>
        <taxon>Heliobacteriaceae</taxon>
        <taxon>Heliophilum</taxon>
    </lineage>
</organism>